<evidence type="ECO:0000256" key="1">
    <source>
        <dbReference type="ARBA" id="ARBA00004613"/>
    </source>
</evidence>
<accession>A0A803JU38</accession>
<dbReference type="Pfam" id="PF02058">
    <property type="entry name" value="Guanylin"/>
    <property type="match status" value="1"/>
</dbReference>
<dbReference type="KEGG" id="xtr:116410927"/>
<dbReference type="GO" id="GO:0005576">
    <property type="term" value="C:extracellular region"/>
    <property type="evidence" value="ECO:0007669"/>
    <property type="project" value="UniProtKB-SubCell"/>
</dbReference>
<dbReference type="GeneTree" id="ENSGT00940000154436"/>
<dbReference type="PIRSF" id="PIRSF001849">
    <property type="entry name" value="Guanylin"/>
    <property type="match status" value="1"/>
</dbReference>
<evidence type="ECO:0000256" key="2">
    <source>
        <dbReference type="ARBA" id="ARBA00009883"/>
    </source>
</evidence>
<reference evidence="10" key="2">
    <citation type="submission" date="2021-03" db="UniProtKB">
        <authorList>
            <consortium name="Ensembl"/>
        </authorList>
    </citation>
    <scope>IDENTIFICATION</scope>
</reference>
<gene>
    <name evidence="13" type="primary">guca2a</name>
    <name evidence="10 12" type="synonym">LOC116410927</name>
</gene>
<feature type="disulfide bond" evidence="8">
    <location>
        <begin position="63"/>
        <end position="76"/>
    </location>
</feature>
<dbReference type="AlphaFoldDB" id="A0A803JU38"/>
<feature type="chain" id="PRO_5044662971" description="Guanylate cyclase activator 2B" evidence="9">
    <location>
        <begin position="19"/>
        <end position="109"/>
    </location>
</feature>
<evidence type="ECO:0000256" key="9">
    <source>
        <dbReference type="SAM" id="SignalP"/>
    </source>
</evidence>
<evidence type="ECO:0000313" key="12">
    <source>
        <dbReference type="RefSeq" id="XP_031758435.1"/>
    </source>
</evidence>
<evidence type="ECO:0000256" key="7">
    <source>
        <dbReference type="ARBA" id="ARBA00041176"/>
    </source>
</evidence>
<evidence type="ECO:0000256" key="8">
    <source>
        <dbReference type="PIRSR" id="PIRSR001849-50"/>
    </source>
</evidence>
<dbReference type="Xenbase" id="XB-GENE-29096595">
    <property type="gene designation" value="guca2a"/>
</dbReference>
<comment type="similarity">
    <text evidence="2">Belongs to the guanylin family.</text>
</comment>
<evidence type="ECO:0000256" key="6">
    <source>
        <dbReference type="ARBA" id="ARBA00037765"/>
    </source>
</evidence>
<dbReference type="OrthoDB" id="9926421at2759"/>
<reference evidence="12" key="3">
    <citation type="submission" date="2025-04" db="UniProtKB">
        <authorList>
            <consortium name="RefSeq"/>
        </authorList>
    </citation>
    <scope>IDENTIFICATION</scope>
    <source>
        <strain evidence="12">Nigerian</strain>
        <tissue evidence="12">Liver and blood</tissue>
    </source>
</reference>
<sequence>MRTAWLCALMLLIHCTNCVIVQDGDFTFSLEEVLKLKEVLDQKSVPESRVKREISQSAVQQACANPELPRAFLPVCANPDAQGVFYRLERIASEPDVCDVCAFAACSGC</sequence>
<dbReference type="Gene3D" id="3.90.1450.10">
    <property type="entry name" value="Guanylin"/>
    <property type="match status" value="1"/>
</dbReference>
<dbReference type="PRINTS" id="PR00774">
    <property type="entry name" value="GUANYLIN"/>
</dbReference>
<dbReference type="InterPro" id="IPR036382">
    <property type="entry name" value="Guanylin_sf"/>
</dbReference>
<dbReference type="SUPFAM" id="SSF89890">
    <property type="entry name" value="Proguanylin"/>
    <property type="match status" value="1"/>
</dbReference>
<evidence type="ECO:0000313" key="13">
    <source>
        <dbReference type="Xenbase" id="XB-GENE-29096595"/>
    </source>
</evidence>
<dbReference type="PANTHER" id="PTHR11318">
    <property type="entry name" value="GUANYLIN FAMILY MEMBER"/>
    <property type="match status" value="1"/>
</dbReference>
<evidence type="ECO:0000256" key="5">
    <source>
        <dbReference type="ARBA" id="ARBA00023157"/>
    </source>
</evidence>
<feature type="disulfide bond" evidence="8">
    <location>
        <begin position="98"/>
        <end position="106"/>
    </location>
</feature>
<protein>
    <recommendedName>
        <fullName evidence="7">Guanylate cyclase activator 2B</fullName>
    </recommendedName>
</protein>
<keyword evidence="11" id="KW-1185">Reference proteome</keyword>
<dbReference type="RefSeq" id="XP_031758435.1">
    <property type="nucleotide sequence ID" value="XM_031902575.1"/>
</dbReference>
<dbReference type="CTD" id="2980"/>
<dbReference type="Ensembl" id="ENSXETT00000122532">
    <property type="protein sequence ID" value="ENSXETP00000111527"/>
    <property type="gene ID" value="ENSXETG00000041493"/>
</dbReference>
<dbReference type="OMA" id="PEICEIC"/>
<keyword evidence="5 8" id="KW-1015">Disulfide bond</keyword>
<organism evidence="10">
    <name type="scientific">Xenopus tropicalis</name>
    <name type="common">Western clawed frog</name>
    <name type="synonym">Silurana tropicalis</name>
    <dbReference type="NCBI Taxonomy" id="8364"/>
    <lineage>
        <taxon>Eukaryota</taxon>
        <taxon>Metazoa</taxon>
        <taxon>Chordata</taxon>
        <taxon>Craniata</taxon>
        <taxon>Vertebrata</taxon>
        <taxon>Euteleostomi</taxon>
        <taxon>Amphibia</taxon>
        <taxon>Batrachia</taxon>
        <taxon>Anura</taxon>
        <taxon>Pipoidea</taxon>
        <taxon>Pipidae</taxon>
        <taxon>Xenopodinae</taxon>
        <taxon>Xenopus</taxon>
        <taxon>Silurana</taxon>
    </lineage>
</organism>
<reference evidence="10" key="1">
    <citation type="journal article" date="2010" name="Science">
        <title>The genome of the Western clawed frog Xenopus tropicalis.</title>
        <authorList>
            <person name="Hellsten U."/>
            <person name="Harland R.M."/>
            <person name="Gilchrist M.J."/>
            <person name="Hendrix D."/>
            <person name="Jurka J."/>
            <person name="Kapitonov V."/>
            <person name="Ovcharenko I."/>
            <person name="Putnam N.H."/>
            <person name="Shu S."/>
            <person name="Taher L."/>
            <person name="Blitz I.L."/>
            <person name="Blumberg B."/>
            <person name="Dichmann D.S."/>
            <person name="Dubchak I."/>
            <person name="Amaya E."/>
            <person name="Detter J.C."/>
            <person name="Fletcher R."/>
            <person name="Gerhard D.S."/>
            <person name="Goodstein D."/>
            <person name="Graves T."/>
            <person name="Grigoriev I.V."/>
            <person name="Grimwood J."/>
            <person name="Kawashima T."/>
            <person name="Lindquist E."/>
            <person name="Lucas S.M."/>
            <person name="Mead P.E."/>
            <person name="Mitros T."/>
            <person name="Ogino H."/>
            <person name="Ohta Y."/>
            <person name="Poliakov A.V."/>
            <person name="Pollet N."/>
            <person name="Robert J."/>
            <person name="Salamov A."/>
            <person name="Sater A.K."/>
            <person name="Schmutz J."/>
            <person name="Terry A."/>
            <person name="Vize P.D."/>
            <person name="Warren W.C."/>
            <person name="Wells D."/>
            <person name="Wills A."/>
            <person name="Wilson R.K."/>
            <person name="Zimmerman L.B."/>
            <person name="Zorn A.M."/>
            <person name="Grainger R."/>
            <person name="Grammer T."/>
            <person name="Khokha M.K."/>
            <person name="Richardson P.M."/>
            <person name="Rokhsar D.S."/>
        </authorList>
    </citation>
    <scope>NUCLEOTIDE SEQUENCE [LARGE SCALE GENOMIC DNA]</scope>
    <source>
        <strain evidence="10">Nigerian</strain>
    </source>
</reference>
<keyword evidence="3" id="KW-0964">Secreted</keyword>
<evidence type="ECO:0000256" key="3">
    <source>
        <dbReference type="ARBA" id="ARBA00022525"/>
    </source>
</evidence>
<evidence type="ECO:0000256" key="4">
    <source>
        <dbReference type="ARBA" id="ARBA00022729"/>
    </source>
</evidence>
<evidence type="ECO:0000313" key="10">
    <source>
        <dbReference type="Ensembl" id="ENSXETP00000111527"/>
    </source>
</evidence>
<dbReference type="InterPro" id="IPR000879">
    <property type="entry name" value="Guanylin"/>
</dbReference>
<feature type="signal peptide" evidence="9">
    <location>
        <begin position="1"/>
        <end position="18"/>
    </location>
</feature>
<dbReference type="Reactome" id="R-XTR-8935690">
    <property type="pathway name" value="Digestion"/>
</dbReference>
<comment type="subcellular location">
    <subcellularLocation>
        <location evidence="1">Secreted</location>
    </subcellularLocation>
</comment>
<feature type="disulfide bond" evidence="8">
    <location>
        <begin position="101"/>
        <end position="109"/>
    </location>
</feature>
<dbReference type="AGR" id="Xenbase:XB-GENE-29096595"/>
<name>A0A803JU38_XENTR</name>
<evidence type="ECO:0000313" key="11">
    <source>
        <dbReference type="Proteomes" id="UP000008143"/>
    </source>
</evidence>
<dbReference type="PANTHER" id="PTHR11318:SF4">
    <property type="entry name" value="GUANYLATE CYCLASE ACTIVATOR 2B"/>
    <property type="match status" value="1"/>
</dbReference>
<keyword evidence="4 9" id="KW-0732">Signal</keyword>
<dbReference type="Proteomes" id="UP000008143">
    <property type="component" value="Chromosome 5"/>
</dbReference>
<comment type="function">
    <text evidence="6">Endogenous activator of intestinal guanylate cyclase. It stimulates this enzyme through the same receptor binding region as the heat-stable enterotoxins. May be a potent physiological regulator of intestinal fluid and electrolyte transport. May be an autocrine/paracrine regulator of intestinal salt and water transport.</text>
</comment>
<dbReference type="GO" id="GO:0030250">
    <property type="term" value="F:guanylate cyclase activator activity"/>
    <property type="evidence" value="ECO:0000318"/>
    <property type="project" value="GO_Central"/>
</dbReference>
<proteinExistence type="inferred from homology"/>